<reference evidence="1" key="1">
    <citation type="submission" date="2023-03" db="EMBL/GenBank/DDBJ databases">
        <title>Massive genome expansion in bonnet fungi (Mycena s.s.) driven by repeated elements and novel gene families across ecological guilds.</title>
        <authorList>
            <consortium name="Lawrence Berkeley National Laboratory"/>
            <person name="Harder C.B."/>
            <person name="Miyauchi S."/>
            <person name="Viragh M."/>
            <person name="Kuo A."/>
            <person name="Thoen E."/>
            <person name="Andreopoulos B."/>
            <person name="Lu D."/>
            <person name="Skrede I."/>
            <person name="Drula E."/>
            <person name="Henrissat B."/>
            <person name="Morin E."/>
            <person name="Kohler A."/>
            <person name="Barry K."/>
            <person name="LaButti K."/>
            <person name="Morin E."/>
            <person name="Salamov A."/>
            <person name="Lipzen A."/>
            <person name="Mereny Z."/>
            <person name="Hegedus B."/>
            <person name="Baldrian P."/>
            <person name="Stursova M."/>
            <person name="Weitz H."/>
            <person name="Taylor A."/>
            <person name="Grigoriev I.V."/>
            <person name="Nagy L.G."/>
            <person name="Martin F."/>
            <person name="Kauserud H."/>
        </authorList>
    </citation>
    <scope>NUCLEOTIDE SEQUENCE</scope>
    <source>
        <strain evidence="1">CBHHK182m</strain>
    </source>
</reference>
<sequence length="316" mass="33736">MSLLAPIISVFNYALQPVAPFTWFNISISTLDIIGAFRLCIVLRQIKESLYHQHVHVKKGSPEPRSLARDISTTLTVVYGGEVMTGTCSPYGPFEAHCASAPLLGVPPSFMVSGVIPLFFAGVQAIVEMLPAVPPMSINTELPLSIVDGFTRTLLLCNLIPPAVTGNSSPAIAASPWTLLVTSLVTANGGFFLTNLVSFLNPTPLALQTPPELQPYGWTATDLWCAPLVTGIYALLTHAQPFWADLHTVLSTMLGVGVSAKSGGGVEALDPHTARAVCVVVLTTLFVGRTVKNFAPEVWNNVFGGIKQKGEKLKTQ</sequence>
<dbReference type="EMBL" id="JARKIB010000023">
    <property type="protein sequence ID" value="KAJ7766805.1"/>
    <property type="molecule type" value="Genomic_DNA"/>
</dbReference>
<protein>
    <submittedName>
        <fullName evidence="1">Uncharacterized protein</fullName>
    </submittedName>
</protein>
<name>A0AAD7NMK1_9AGAR</name>
<comment type="caution">
    <text evidence="1">The sequence shown here is derived from an EMBL/GenBank/DDBJ whole genome shotgun (WGS) entry which is preliminary data.</text>
</comment>
<gene>
    <name evidence="1" type="ORF">B0H16DRAFT_373533</name>
</gene>
<dbReference type="Proteomes" id="UP001215598">
    <property type="component" value="Unassembled WGS sequence"/>
</dbReference>
<dbReference type="AlphaFoldDB" id="A0AAD7NMK1"/>
<proteinExistence type="predicted"/>
<accession>A0AAD7NMK1</accession>
<keyword evidence="2" id="KW-1185">Reference proteome</keyword>
<organism evidence="1 2">
    <name type="scientific">Mycena metata</name>
    <dbReference type="NCBI Taxonomy" id="1033252"/>
    <lineage>
        <taxon>Eukaryota</taxon>
        <taxon>Fungi</taxon>
        <taxon>Dikarya</taxon>
        <taxon>Basidiomycota</taxon>
        <taxon>Agaricomycotina</taxon>
        <taxon>Agaricomycetes</taxon>
        <taxon>Agaricomycetidae</taxon>
        <taxon>Agaricales</taxon>
        <taxon>Marasmiineae</taxon>
        <taxon>Mycenaceae</taxon>
        <taxon>Mycena</taxon>
    </lineage>
</organism>
<evidence type="ECO:0000313" key="1">
    <source>
        <dbReference type="EMBL" id="KAJ7766805.1"/>
    </source>
</evidence>
<evidence type="ECO:0000313" key="2">
    <source>
        <dbReference type="Proteomes" id="UP001215598"/>
    </source>
</evidence>